<dbReference type="PROSITE" id="PS00018">
    <property type="entry name" value="EF_HAND_1"/>
    <property type="match status" value="1"/>
</dbReference>
<protein>
    <submittedName>
        <fullName evidence="2">Uncharacterized protein</fullName>
    </submittedName>
</protein>
<dbReference type="SUPFAM" id="SSF47473">
    <property type="entry name" value="EF-hand"/>
    <property type="match status" value="1"/>
</dbReference>
<keyword evidence="1" id="KW-0106">Calcium</keyword>
<comment type="caution">
    <text evidence="2">The sequence shown here is derived from an EMBL/GenBank/DDBJ whole genome shotgun (WGS) entry which is preliminary data.</text>
</comment>
<dbReference type="InterPro" id="IPR018247">
    <property type="entry name" value="EF_Hand_1_Ca_BS"/>
</dbReference>
<dbReference type="EMBL" id="JAKMXF010000011">
    <property type="protein sequence ID" value="KAI6661631.1"/>
    <property type="molecule type" value="Genomic_DNA"/>
</dbReference>
<proteinExistence type="predicted"/>
<dbReference type="AlphaFoldDB" id="A0AAV7KRP3"/>
<evidence type="ECO:0000256" key="1">
    <source>
        <dbReference type="ARBA" id="ARBA00022837"/>
    </source>
</evidence>
<gene>
    <name evidence="2" type="ORF">LOD99_13504</name>
</gene>
<dbReference type="Gene3D" id="1.10.238.10">
    <property type="entry name" value="EF-hand"/>
    <property type="match status" value="1"/>
</dbReference>
<evidence type="ECO:0000313" key="3">
    <source>
        <dbReference type="Proteomes" id="UP001165289"/>
    </source>
</evidence>
<accession>A0AAV7KRP3</accession>
<sequence length="201" mass="22587">MSSGTPRIVRQPKLQQSISADSHLVLPMISKESREKSKNRPISVKVMPSDKICIYEPAIEKTVSELTDILYDSVPGLSLKSLANMLSGLGLQPSEAELLDISDDGTMNGKITISDVFAYKYFLHKQDRYGDFSKILFWLLDNDKDGIITLNDLKNVSILTGENNLQLIHGMYLMLQEMGKGRPIDITIFNNLLEKEAIQRI</sequence>
<organism evidence="2 3">
    <name type="scientific">Oopsacas minuta</name>
    <dbReference type="NCBI Taxonomy" id="111878"/>
    <lineage>
        <taxon>Eukaryota</taxon>
        <taxon>Metazoa</taxon>
        <taxon>Porifera</taxon>
        <taxon>Hexactinellida</taxon>
        <taxon>Hexasterophora</taxon>
        <taxon>Lyssacinosida</taxon>
        <taxon>Leucopsacidae</taxon>
        <taxon>Oopsacas</taxon>
    </lineage>
</organism>
<dbReference type="Proteomes" id="UP001165289">
    <property type="component" value="Unassembled WGS sequence"/>
</dbReference>
<dbReference type="InterPro" id="IPR011992">
    <property type="entry name" value="EF-hand-dom_pair"/>
</dbReference>
<evidence type="ECO:0000313" key="2">
    <source>
        <dbReference type="EMBL" id="KAI6661631.1"/>
    </source>
</evidence>
<reference evidence="2 3" key="1">
    <citation type="journal article" date="2023" name="BMC Biol.">
        <title>The compact genome of the sponge Oopsacas minuta (Hexactinellida) is lacking key metazoan core genes.</title>
        <authorList>
            <person name="Santini S."/>
            <person name="Schenkelaars Q."/>
            <person name="Jourda C."/>
            <person name="Duchesne M."/>
            <person name="Belahbib H."/>
            <person name="Rocher C."/>
            <person name="Selva M."/>
            <person name="Riesgo A."/>
            <person name="Vervoort M."/>
            <person name="Leys S.P."/>
            <person name="Kodjabachian L."/>
            <person name="Le Bivic A."/>
            <person name="Borchiellini C."/>
            <person name="Claverie J.M."/>
            <person name="Renard E."/>
        </authorList>
    </citation>
    <scope>NUCLEOTIDE SEQUENCE [LARGE SCALE GENOMIC DNA]</scope>
    <source>
        <strain evidence="2">SPO-2</strain>
    </source>
</reference>
<name>A0AAV7KRP3_9METZ</name>
<keyword evidence="3" id="KW-1185">Reference proteome</keyword>